<dbReference type="PROSITE" id="PS51918">
    <property type="entry name" value="RADICAL_SAM"/>
    <property type="match status" value="1"/>
</dbReference>
<keyword evidence="3" id="KW-0479">Metal-binding</keyword>
<protein>
    <submittedName>
        <fullName evidence="8">His-Xaa-Ser system radical SAM maturase HxsB</fullName>
    </submittedName>
</protein>
<dbReference type="Pfam" id="PF04055">
    <property type="entry name" value="Radical_SAM"/>
    <property type="match status" value="1"/>
</dbReference>
<dbReference type="PANTHER" id="PTHR43273">
    <property type="entry name" value="ANAEROBIC SULFATASE-MATURATING ENZYME HOMOLOG ASLB-RELATED"/>
    <property type="match status" value="1"/>
</dbReference>
<dbReference type="GO" id="GO:0016491">
    <property type="term" value="F:oxidoreductase activity"/>
    <property type="evidence" value="ECO:0007669"/>
    <property type="project" value="InterPro"/>
</dbReference>
<reference evidence="9" key="1">
    <citation type="submission" date="2016-11" db="EMBL/GenBank/DDBJ databases">
        <authorList>
            <person name="Varghese N."/>
            <person name="Submissions S."/>
        </authorList>
    </citation>
    <scope>NUCLEOTIDE SEQUENCE [LARGE SCALE GENOMIC DNA]</scope>
    <source>
        <strain evidence="9">GAS401</strain>
    </source>
</reference>
<dbReference type="SMART" id="SM00729">
    <property type="entry name" value="Elp3"/>
    <property type="match status" value="1"/>
</dbReference>
<sequence>MARFAAVDAFGSPSSELALLPFNFERTGNAQFLVSNMVGDFIRLTEDEINKVIELKLKPGDGLYEKAYAAHLITGAQQRAQQQLLALRLRSRMSFLREMTPLHMFVVTLRCEHSCPYCQVSRQSTDRSRFDMSEMTAQRALDIAFQSKSSRIKIEFQGGEPLLNFDLIQKIVQAAQAKSATIGKKADFVIATNLALVNDEILRYCKANEILLSTSLDGPPDLHNKNRPRPGGNSYELAIDGIRRAQQVLGKDRIGALMTTTESSLDRVDAIIDEYLKLGLEGIFLRPLSPFGFAIKTKQYHRYDTKRWLRFFERGLRRILEINHQGRPFREFYSALVLTRMLTDKPIGYVDLRSPAGVGIGALVYNYDGNVYASDEGRMLAETGDNAFRLGHVDTHDYRSLVLSDTLIDAISASLTQCAPECSDCVFESHCGANPVHHHATQGDMLGIKPLSDFCERQKGTMRLLLEILENSPKDAAILRQWAGI</sequence>
<dbReference type="InterPro" id="IPR058240">
    <property type="entry name" value="rSAM_sf"/>
</dbReference>
<evidence type="ECO:0000313" key="9">
    <source>
        <dbReference type="Proteomes" id="UP000184096"/>
    </source>
</evidence>
<evidence type="ECO:0000256" key="1">
    <source>
        <dbReference type="ARBA" id="ARBA00001966"/>
    </source>
</evidence>
<accession>A0A1M7T639</accession>
<dbReference type="InterPro" id="IPR006638">
    <property type="entry name" value="Elp3/MiaA/NifB-like_rSAM"/>
</dbReference>
<dbReference type="NCBIfam" id="TIGR03978">
    <property type="entry name" value="rSAM_paired_1"/>
    <property type="match status" value="1"/>
</dbReference>
<dbReference type="CDD" id="cd01335">
    <property type="entry name" value="Radical_SAM"/>
    <property type="match status" value="1"/>
</dbReference>
<evidence type="ECO:0000259" key="7">
    <source>
        <dbReference type="PROSITE" id="PS51918"/>
    </source>
</evidence>
<dbReference type="InterPro" id="IPR013785">
    <property type="entry name" value="Aldolase_TIM"/>
</dbReference>
<dbReference type="OrthoDB" id="9782387at2"/>
<dbReference type="SFLD" id="SFLDS00029">
    <property type="entry name" value="Radical_SAM"/>
    <property type="match status" value="1"/>
</dbReference>
<dbReference type="PANTHER" id="PTHR43273:SF3">
    <property type="entry name" value="ANAEROBIC SULFATASE-MATURATING ENZYME HOMOLOG ASLB-RELATED"/>
    <property type="match status" value="1"/>
</dbReference>
<dbReference type="InterPro" id="IPR024023">
    <property type="entry name" value="rSAM_paired_HxsB"/>
</dbReference>
<dbReference type="AlphaFoldDB" id="A0A1M7T639"/>
<evidence type="ECO:0000256" key="3">
    <source>
        <dbReference type="ARBA" id="ARBA00022723"/>
    </source>
</evidence>
<dbReference type="SFLD" id="SFLDG01384">
    <property type="entry name" value="thioether_bond_formation_requi"/>
    <property type="match status" value="1"/>
</dbReference>
<dbReference type="RefSeq" id="WP_072816847.1">
    <property type="nucleotide sequence ID" value="NZ_LT670849.1"/>
</dbReference>
<dbReference type="SFLD" id="SFLDG01386">
    <property type="entry name" value="main_SPASM_domain-containing"/>
    <property type="match status" value="1"/>
</dbReference>
<gene>
    <name evidence="8" type="ORF">SAMN05444170_0871</name>
</gene>
<evidence type="ECO:0000256" key="4">
    <source>
        <dbReference type="ARBA" id="ARBA00023004"/>
    </source>
</evidence>
<comment type="cofactor">
    <cofactor evidence="1">
        <name>[4Fe-4S] cluster</name>
        <dbReference type="ChEBI" id="CHEBI:49883"/>
    </cofactor>
</comment>
<dbReference type="InterPro" id="IPR023867">
    <property type="entry name" value="Sulphatase_maturase_rSAM"/>
</dbReference>
<organism evidence="8 9">
    <name type="scientific">Bradyrhizobium erythrophlei</name>
    <dbReference type="NCBI Taxonomy" id="1437360"/>
    <lineage>
        <taxon>Bacteria</taxon>
        <taxon>Pseudomonadati</taxon>
        <taxon>Pseudomonadota</taxon>
        <taxon>Alphaproteobacteria</taxon>
        <taxon>Hyphomicrobiales</taxon>
        <taxon>Nitrobacteraceae</taxon>
        <taxon>Bradyrhizobium</taxon>
    </lineage>
</organism>
<feature type="domain" description="Radical SAM core" evidence="7">
    <location>
        <begin position="97"/>
        <end position="327"/>
    </location>
</feature>
<dbReference type="SUPFAM" id="SSF102114">
    <property type="entry name" value="Radical SAM enzymes"/>
    <property type="match status" value="1"/>
</dbReference>
<keyword evidence="4" id="KW-0408">Iron</keyword>
<keyword evidence="9" id="KW-1185">Reference proteome</keyword>
<dbReference type="SFLD" id="SFLDG01067">
    <property type="entry name" value="SPASM/twitch_domain_containing"/>
    <property type="match status" value="1"/>
</dbReference>
<evidence type="ECO:0000256" key="5">
    <source>
        <dbReference type="ARBA" id="ARBA00023014"/>
    </source>
</evidence>
<keyword evidence="2" id="KW-0949">S-adenosyl-L-methionine</keyword>
<evidence type="ECO:0000313" key="8">
    <source>
        <dbReference type="EMBL" id="SHN66203.1"/>
    </source>
</evidence>
<name>A0A1M7T639_9BRAD</name>
<dbReference type="Gene3D" id="3.20.20.70">
    <property type="entry name" value="Aldolase class I"/>
    <property type="match status" value="1"/>
</dbReference>
<dbReference type="GO" id="GO:0046872">
    <property type="term" value="F:metal ion binding"/>
    <property type="evidence" value="ECO:0007669"/>
    <property type="project" value="UniProtKB-KW"/>
</dbReference>
<comment type="similarity">
    <text evidence="6">Belongs to the radical SAM superfamily. Anaerobic sulfatase-maturating enzyme family.</text>
</comment>
<dbReference type="Proteomes" id="UP000184096">
    <property type="component" value="Chromosome I"/>
</dbReference>
<dbReference type="GO" id="GO:0051536">
    <property type="term" value="F:iron-sulfur cluster binding"/>
    <property type="evidence" value="ECO:0007669"/>
    <property type="project" value="UniProtKB-KW"/>
</dbReference>
<proteinExistence type="inferred from homology"/>
<dbReference type="InterPro" id="IPR007197">
    <property type="entry name" value="rSAM"/>
</dbReference>
<evidence type="ECO:0000256" key="6">
    <source>
        <dbReference type="ARBA" id="ARBA00023601"/>
    </source>
</evidence>
<evidence type="ECO:0000256" key="2">
    <source>
        <dbReference type="ARBA" id="ARBA00022691"/>
    </source>
</evidence>
<dbReference type="EMBL" id="LT670849">
    <property type="protein sequence ID" value="SHN66203.1"/>
    <property type="molecule type" value="Genomic_DNA"/>
</dbReference>
<keyword evidence="5" id="KW-0411">Iron-sulfur</keyword>